<dbReference type="PROSITE" id="PS01124">
    <property type="entry name" value="HTH_ARAC_FAMILY_2"/>
    <property type="match status" value="1"/>
</dbReference>
<dbReference type="EMBL" id="CP045915">
    <property type="protein sequence ID" value="QGH32817.1"/>
    <property type="molecule type" value="Genomic_DNA"/>
</dbReference>
<dbReference type="RefSeq" id="WP_153789996.1">
    <property type="nucleotide sequence ID" value="NZ_CP045915.1"/>
</dbReference>
<dbReference type="SMART" id="SM00342">
    <property type="entry name" value="HTH_ARAC"/>
    <property type="match status" value="1"/>
</dbReference>
<dbReference type="GO" id="GO:0003700">
    <property type="term" value="F:DNA-binding transcription factor activity"/>
    <property type="evidence" value="ECO:0007669"/>
    <property type="project" value="InterPro"/>
</dbReference>
<accession>A0A5Q2TF47</accession>
<evidence type="ECO:0000256" key="1">
    <source>
        <dbReference type="ARBA" id="ARBA00004496"/>
    </source>
</evidence>
<organism evidence="11 12">
    <name type="scientific">Gracilibacillus salitolerans</name>
    <dbReference type="NCBI Taxonomy" id="2663022"/>
    <lineage>
        <taxon>Bacteria</taxon>
        <taxon>Bacillati</taxon>
        <taxon>Bacillota</taxon>
        <taxon>Bacilli</taxon>
        <taxon>Bacillales</taxon>
        <taxon>Bacillaceae</taxon>
        <taxon>Gracilibacillus</taxon>
    </lineage>
</organism>
<dbReference type="AlphaFoldDB" id="A0A5Q2TF47"/>
<evidence type="ECO:0000256" key="2">
    <source>
        <dbReference type="ARBA" id="ARBA00022490"/>
    </source>
</evidence>
<keyword evidence="7" id="KW-0804">Transcription</keyword>
<evidence type="ECO:0000256" key="3">
    <source>
        <dbReference type="ARBA" id="ARBA00022553"/>
    </source>
</evidence>
<keyword evidence="5" id="KW-0805">Transcription regulation</keyword>
<sequence>MYKILLVDDEKEIRYGLKNYFPWSHLGFEIIHDCENGKKALEYISDNPIDVLLTDIRMPVIDGLGLAKQIYQKHNQIHTVILSGYQDFQYAKEAMKFGVVDYIVKPGKYEEMQEVFSHLKKKLDTCLTIHSTKGTGNYSDNIIDTIKKYVENNYANISLGDLANLCKMSPNYLSTFFKEKTGTNFSSYLTEIRMKKASQMLNDFDYKTYEISNLVGYSNPKNFTRTFKKYYGITPREYRQTSNHQAEIR</sequence>
<evidence type="ECO:0000256" key="8">
    <source>
        <dbReference type="PROSITE-ProRule" id="PRU00169"/>
    </source>
</evidence>
<proteinExistence type="predicted"/>
<dbReference type="PRINTS" id="PR00032">
    <property type="entry name" value="HTHARAC"/>
</dbReference>
<dbReference type="PANTHER" id="PTHR42713:SF3">
    <property type="entry name" value="TRANSCRIPTIONAL REGULATORY PROTEIN HPTR"/>
    <property type="match status" value="1"/>
</dbReference>
<dbReference type="InterPro" id="IPR020449">
    <property type="entry name" value="Tscrpt_reg_AraC-type_HTH"/>
</dbReference>
<keyword evidence="2" id="KW-0963">Cytoplasm</keyword>
<feature type="modified residue" description="4-aspartylphosphate" evidence="8">
    <location>
        <position position="55"/>
    </location>
</feature>
<reference evidence="11 12" key="1">
    <citation type="submission" date="2019-11" db="EMBL/GenBank/DDBJ databases">
        <title>Gracilibacillus salitolerans sp. nov., a moderate halophile isolated from a saline soil in northwest China.</title>
        <authorList>
            <person name="Gan L."/>
        </authorList>
    </citation>
    <scope>NUCLEOTIDE SEQUENCE [LARGE SCALE GENOMIC DNA]</scope>
    <source>
        <strain evidence="11 12">SCU50</strain>
    </source>
</reference>
<dbReference type="InterPro" id="IPR051552">
    <property type="entry name" value="HptR"/>
</dbReference>
<dbReference type="InterPro" id="IPR018060">
    <property type="entry name" value="HTH_AraC"/>
</dbReference>
<evidence type="ECO:0000256" key="6">
    <source>
        <dbReference type="ARBA" id="ARBA00023125"/>
    </source>
</evidence>
<evidence type="ECO:0000313" key="11">
    <source>
        <dbReference type="EMBL" id="QGH32817.1"/>
    </source>
</evidence>
<dbReference type="SUPFAM" id="SSF52172">
    <property type="entry name" value="CheY-like"/>
    <property type="match status" value="1"/>
</dbReference>
<keyword evidence="12" id="KW-1185">Reference proteome</keyword>
<dbReference type="Pfam" id="PF00072">
    <property type="entry name" value="Response_reg"/>
    <property type="match status" value="1"/>
</dbReference>
<dbReference type="Gene3D" id="1.10.10.60">
    <property type="entry name" value="Homeodomain-like"/>
    <property type="match status" value="2"/>
</dbReference>
<feature type="domain" description="Response regulatory" evidence="10">
    <location>
        <begin position="3"/>
        <end position="120"/>
    </location>
</feature>
<name>A0A5Q2TF47_9BACI</name>
<feature type="domain" description="HTH araC/xylS-type" evidence="9">
    <location>
        <begin position="144"/>
        <end position="241"/>
    </location>
</feature>
<evidence type="ECO:0000256" key="5">
    <source>
        <dbReference type="ARBA" id="ARBA00023015"/>
    </source>
</evidence>
<dbReference type="PROSITE" id="PS50110">
    <property type="entry name" value="RESPONSE_REGULATORY"/>
    <property type="match status" value="1"/>
</dbReference>
<dbReference type="InterPro" id="IPR011006">
    <property type="entry name" value="CheY-like_superfamily"/>
</dbReference>
<evidence type="ECO:0000259" key="10">
    <source>
        <dbReference type="PROSITE" id="PS50110"/>
    </source>
</evidence>
<dbReference type="GO" id="GO:0005737">
    <property type="term" value="C:cytoplasm"/>
    <property type="evidence" value="ECO:0007669"/>
    <property type="project" value="UniProtKB-SubCell"/>
</dbReference>
<dbReference type="Pfam" id="PF12833">
    <property type="entry name" value="HTH_18"/>
    <property type="match status" value="1"/>
</dbReference>
<dbReference type="InterPro" id="IPR009057">
    <property type="entry name" value="Homeodomain-like_sf"/>
</dbReference>
<dbReference type="Gene3D" id="3.40.50.2300">
    <property type="match status" value="1"/>
</dbReference>
<dbReference type="SUPFAM" id="SSF46689">
    <property type="entry name" value="Homeodomain-like"/>
    <property type="match status" value="2"/>
</dbReference>
<evidence type="ECO:0000256" key="4">
    <source>
        <dbReference type="ARBA" id="ARBA00023012"/>
    </source>
</evidence>
<dbReference type="SMART" id="SM00448">
    <property type="entry name" value="REC"/>
    <property type="match status" value="1"/>
</dbReference>
<protein>
    <submittedName>
        <fullName evidence="11">Response regulator</fullName>
    </submittedName>
</protein>
<dbReference type="GO" id="GO:0000160">
    <property type="term" value="P:phosphorelay signal transduction system"/>
    <property type="evidence" value="ECO:0007669"/>
    <property type="project" value="UniProtKB-KW"/>
</dbReference>
<keyword evidence="6" id="KW-0238">DNA-binding</keyword>
<evidence type="ECO:0000313" key="12">
    <source>
        <dbReference type="Proteomes" id="UP000339690"/>
    </source>
</evidence>
<dbReference type="Proteomes" id="UP000339690">
    <property type="component" value="Chromosome"/>
</dbReference>
<dbReference type="PANTHER" id="PTHR42713">
    <property type="entry name" value="HISTIDINE KINASE-RELATED"/>
    <property type="match status" value="1"/>
</dbReference>
<dbReference type="InterPro" id="IPR001789">
    <property type="entry name" value="Sig_transdc_resp-reg_receiver"/>
</dbReference>
<dbReference type="CDD" id="cd17536">
    <property type="entry name" value="REC_YesN-like"/>
    <property type="match status" value="1"/>
</dbReference>
<gene>
    <name evidence="11" type="ORF">GI584_01555</name>
</gene>
<evidence type="ECO:0000259" key="9">
    <source>
        <dbReference type="PROSITE" id="PS01124"/>
    </source>
</evidence>
<evidence type="ECO:0000256" key="7">
    <source>
        <dbReference type="ARBA" id="ARBA00023163"/>
    </source>
</evidence>
<comment type="subcellular location">
    <subcellularLocation>
        <location evidence="1">Cytoplasm</location>
    </subcellularLocation>
</comment>
<dbReference type="KEGG" id="grc:GI584_01555"/>
<keyword evidence="3 8" id="KW-0597">Phosphoprotein</keyword>
<keyword evidence="4" id="KW-0902">Two-component regulatory system</keyword>
<dbReference type="GO" id="GO:0043565">
    <property type="term" value="F:sequence-specific DNA binding"/>
    <property type="evidence" value="ECO:0007669"/>
    <property type="project" value="InterPro"/>
</dbReference>